<gene>
    <name evidence="1" type="ORF">PACLA_8A065986</name>
</gene>
<proteinExistence type="predicted"/>
<evidence type="ECO:0000313" key="2">
    <source>
        <dbReference type="Proteomes" id="UP001152795"/>
    </source>
</evidence>
<evidence type="ECO:0000313" key="1">
    <source>
        <dbReference type="EMBL" id="CAB3988862.1"/>
    </source>
</evidence>
<comment type="caution">
    <text evidence="1">The sequence shown here is derived from an EMBL/GenBank/DDBJ whole genome shotgun (WGS) entry which is preliminary data.</text>
</comment>
<accession>A0A6S7GH84</accession>
<reference evidence="1" key="1">
    <citation type="submission" date="2020-04" db="EMBL/GenBank/DDBJ databases">
        <authorList>
            <person name="Alioto T."/>
            <person name="Alioto T."/>
            <person name="Gomez Garrido J."/>
        </authorList>
    </citation>
    <scope>NUCLEOTIDE SEQUENCE</scope>
    <source>
        <strain evidence="1">A484AB</strain>
    </source>
</reference>
<protein>
    <submittedName>
        <fullName evidence="1">Uncharacterized protein</fullName>
    </submittedName>
</protein>
<dbReference type="Proteomes" id="UP001152795">
    <property type="component" value="Unassembled WGS sequence"/>
</dbReference>
<dbReference type="EMBL" id="CACRXK020001396">
    <property type="protein sequence ID" value="CAB3988862.1"/>
    <property type="molecule type" value="Genomic_DNA"/>
</dbReference>
<sequence>MLFFRNTVTDSTTSLHNNDESISHYDNDVNGDRKTMLRMEKKENDECGIGSDEETREDVACDSVQATVTATKVEGPETKDIQPLENSKKMYLKLSYFYNTFLP</sequence>
<name>A0A6S7GH84_PARCT</name>
<keyword evidence="2" id="KW-1185">Reference proteome</keyword>
<dbReference type="AlphaFoldDB" id="A0A6S7GH84"/>
<organism evidence="1 2">
    <name type="scientific">Paramuricea clavata</name>
    <name type="common">Red gorgonian</name>
    <name type="synonym">Violescent sea-whip</name>
    <dbReference type="NCBI Taxonomy" id="317549"/>
    <lineage>
        <taxon>Eukaryota</taxon>
        <taxon>Metazoa</taxon>
        <taxon>Cnidaria</taxon>
        <taxon>Anthozoa</taxon>
        <taxon>Octocorallia</taxon>
        <taxon>Malacalcyonacea</taxon>
        <taxon>Plexauridae</taxon>
        <taxon>Paramuricea</taxon>
    </lineage>
</organism>